<dbReference type="InterPro" id="IPR036034">
    <property type="entry name" value="PDZ_sf"/>
</dbReference>
<dbReference type="Pfam" id="PF02163">
    <property type="entry name" value="Peptidase_M50"/>
    <property type="match status" value="1"/>
</dbReference>
<evidence type="ECO:0000256" key="3">
    <source>
        <dbReference type="ARBA" id="ARBA00022989"/>
    </source>
</evidence>
<feature type="transmembrane region" description="Helical" evidence="5">
    <location>
        <begin position="360"/>
        <end position="381"/>
    </location>
</feature>
<dbReference type="GO" id="GO:0012505">
    <property type="term" value="C:endomembrane system"/>
    <property type="evidence" value="ECO:0007669"/>
    <property type="project" value="UniProtKB-SubCell"/>
</dbReference>
<dbReference type="PANTHER" id="PTHR13325">
    <property type="entry name" value="PROTEASE M50 MEMBRANE-BOUND TRANSCRIPTION FACTOR SITE 2 PROTEASE"/>
    <property type="match status" value="1"/>
</dbReference>
<dbReference type="InterPro" id="IPR001193">
    <property type="entry name" value="MBTPS2"/>
</dbReference>
<feature type="transmembrane region" description="Helical" evidence="5">
    <location>
        <begin position="20"/>
        <end position="39"/>
    </location>
</feature>
<evidence type="ECO:0000256" key="4">
    <source>
        <dbReference type="ARBA" id="ARBA00023136"/>
    </source>
</evidence>
<dbReference type="SUPFAM" id="SSF50156">
    <property type="entry name" value="PDZ domain-like"/>
    <property type="match status" value="1"/>
</dbReference>
<dbReference type="Gene3D" id="2.30.42.10">
    <property type="match status" value="1"/>
</dbReference>
<dbReference type="EMBL" id="DTFI01000085">
    <property type="protein sequence ID" value="HGI43451.1"/>
    <property type="molecule type" value="Genomic_DNA"/>
</dbReference>
<gene>
    <name evidence="7" type="ORF">ENV17_03585</name>
</gene>
<dbReference type="GO" id="GO:0031293">
    <property type="term" value="P:membrane protein intracellular domain proteolysis"/>
    <property type="evidence" value="ECO:0007669"/>
    <property type="project" value="TreeGrafter"/>
</dbReference>
<feature type="transmembrane region" description="Helical" evidence="5">
    <location>
        <begin position="79"/>
        <end position="103"/>
    </location>
</feature>
<keyword evidence="4 5" id="KW-0472">Membrane</keyword>
<protein>
    <submittedName>
        <fullName evidence="7">PDZ domain-containing protein</fullName>
    </submittedName>
</protein>
<evidence type="ECO:0000256" key="5">
    <source>
        <dbReference type="SAM" id="Phobius"/>
    </source>
</evidence>
<feature type="transmembrane region" description="Helical" evidence="5">
    <location>
        <begin position="317"/>
        <end position="339"/>
    </location>
</feature>
<feature type="transmembrane region" description="Helical" evidence="5">
    <location>
        <begin position="123"/>
        <end position="145"/>
    </location>
</feature>
<dbReference type="GO" id="GO:0016020">
    <property type="term" value="C:membrane"/>
    <property type="evidence" value="ECO:0007669"/>
    <property type="project" value="InterPro"/>
</dbReference>
<dbReference type="PANTHER" id="PTHR13325:SF3">
    <property type="entry name" value="MEMBRANE-BOUND TRANSCRIPTION FACTOR SITE-2 PROTEASE"/>
    <property type="match status" value="1"/>
</dbReference>
<proteinExistence type="predicted"/>
<reference evidence="7" key="1">
    <citation type="journal article" date="2020" name="mSystems">
        <title>Genome- and Community-Level Interaction Insights into Carbon Utilization and Element Cycling Functions of Hydrothermarchaeota in Hydrothermal Sediment.</title>
        <authorList>
            <person name="Zhou Z."/>
            <person name="Liu Y."/>
            <person name="Xu W."/>
            <person name="Pan J."/>
            <person name="Luo Z.H."/>
            <person name="Li M."/>
        </authorList>
    </citation>
    <scope>NUCLEOTIDE SEQUENCE [LARGE SCALE GENOMIC DNA]</scope>
    <source>
        <strain evidence="7">SpSt-735</strain>
    </source>
</reference>
<accession>A0A7C4FEK8</accession>
<dbReference type="InterPro" id="IPR008915">
    <property type="entry name" value="Peptidase_M50"/>
</dbReference>
<evidence type="ECO:0000256" key="1">
    <source>
        <dbReference type="ARBA" id="ARBA00004127"/>
    </source>
</evidence>
<evidence type="ECO:0000259" key="6">
    <source>
        <dbReference type="Pfam" id="PF02163"/>
    </source>
</evidence>
<dbReference type="GO" id="GO:0005737">
    <property type="term" value="C:cytoplasm"/>
    <property type="evidence" value="ECO:0007669"/>
    <property type="project" value="TreeGrafter"/>
</dbReference>
<sequence>MISSPSTSRFPEWGVRLSYAEIIVVLAAAAAAYSIGHWASRRKALAEKLGLSIEGFAVVLKCKRVHEYIQRVGARHARVLRAFGDAGVVAGAFLSVAGLFYLHANLFQLLVRSPAASPVVPLVPGWTVGLDALPYFVVAVAIALVPHELAHALVAAAESIPVKSVGAFLLLLFPGGFAELDEEELERRPTRTKARVLSAGSLANLLTFLLLLLAVQLLVKPLGVRVVETRENYPAHGVLEPGDLIVGVGGVNVSTLGDFSGALLRYKPGDNVSLEVIRGGSAVRVYMRLASHPEDPTRPALGVVIEQAFSNDALYSALWWSLVLSGSVALLNMLPIYPLDGGRLLAAALGSLNPKSRKNLVTGLSAYTAILLLLNVFLSVVPSP</sequence>
<comment type="caution">
    <text evidence="7">The sequence shown here is derived from an EMBL/GenBank/DDBJ whole genome shotgun (WGS) entry which is preliminary data.</text>
</comment>
<comment type="subcellular location">
    <subcellularLocation>
        <location evidence="1">Endomembrane system</location>
        <topology evidence="1">Multi-pass membrane protein</topology>
    </subcellularLocation>
</comment>
<evidence type="ECO:0000313" key="7">
    <source>
        <dbReference type="EMBL" id="HGI43451.1"/>
    </source>
</evidence>
<keyword evidence="3 5" id="KW-1133">Transmembrane helix</keyword>
<keyword evidence="2 5" id="KW-0812">Transmembrane</keyword>
<feature type="transmembrane region" description="Helical" evidence="5">
    <location>
        <begin position="196"/>
        <end position="219"/>
    </location>
</feature>
<feature type="domain" description="Peptidase M50" evidence="6">
    <location>
        <begin position="135"/>
        <end position="374"/>
    </location>
</feature>
<name>A0A7C4FEK8_THEPE</name>
<dbReference type="AlphaFoldDB" id="A0A7C4FEK8"/>
<organism evidence="7">
    <name type="scientific">Thermofilum pendens</name>
    <dbReference type="NCBI Taxonomy" id="2269"/>
    <lineage>
        <taxon>Archaea</taxon>
        <taxon>Thermoproteota</taxon>
        <taxon>Thermoprotei</taxon>
        <taxon>Thermofilales</taxon>
        <taxon>Thermofilaceae</taxon>
        <taxon>Thermofilum</taxon>
    </lineage>
</organism>
<dbReference type="CDD" id="cd05709">
    <property type="entry name" value="S2P-M50"/>
    <property type="match status" value="1"/>
</dbReference>
<dbReference type="GO" id="GO:0004222">
    <property type="term" value="F:metalloendopeptidase activity"/>
    <property type="evidence" value="ECO:0007669"/>
    <property type="project" value="InterPro"/>
</dbReference>
<dbReference type="PRINTS" id="PR01000">
    <property type="entry name" value="SREBPS2PTASE"/>
</dbReference>
<evidence type="ECO:0000256" key="2">
    <source>
        <dbReference type="ARBA" id="ARBA00022692"/>
    </source>
</evidence>